<evidence type="ECO:0000256" key="1">
    <source>
        <dbReference type="ARBA" id="ARBA00004651"/>
    </source>
</evidence>
<evidence type="ECO:0000256" key="3">
    <source>
        <dbReference type="ARBA" id="ARBA00022692"/>
    </source>
</evidence>
<keyword evidence="5 6" id="KW-0472">Membrane</keyword>
<keyword evidence="3 6" id="KW-0812">Transmembrane</keyword>
<evidence type="ECO:0000256" key="4">
    <source>
        <dbReference type="ARBA" id="ARBA00022989"/>
    </source>
</evidence>
<comment type="subcellular location">
    <subcellularLocation>
        <location evidence="1">Cell membrane</location>
        <topology evidence="1">Multi-pass membrane protein</topology>
    </subcellularLocation>
</comment>
<dbReference type="InterPro" id="IPR001123">
    <property type="entry name" value="LeuE-type"/>
</dbReference>
<evidence type="ECO:0000256" key="2">
    <source>
        <dbReference type="ARBA" id="ARBA00022475"/>
    </source>
</evidence>
<feature type="transmembrane region" description="Helical" evidence="6">
    <location>
        <begin position="152"/>
        <end position="177"/>
    </location>
</feature>
<dbReference type="RefSeq" id="WP_127697929.1">
    <property type="nucleotide sequence ID" value="NZ_SACS01000003.1"/>
</dbReference>
<dbReference type="GO" id="GO:0005886">
    <property type="term" value="C:plasma membrane"/>
    <property type="evidence" value="ECO:0007669"/>
    <property type="project" value="UniProtKB-SubCell"/>
</dbReference>
<dbReference type="AlphaFoldDB" id="A0A437R2I1"/>
<dbReference type="GO" id="GO:0015171">
    <property type="term" value="F:amino acid transmembrane transporter activity"/>
    <property type="evidence" value="ECO:0007669"/>
    <property type="project" value="TreeGrafter"/>
</dbReference>
<reference evidence="7 8" key="1">
    <citation type="submission" date="2019-01" db="EMBL/GenBank/DDBJ databases">
        <authorList>
            <person name="Chen W.-M."/>
        </authorList>
    </citation>
    <scope>NUCLEOTIDE SEQUENCE [LARGE SCALE GENOMIC DNA]</scope>
    <source>
        <strain evidence="7 8">KYPC3</strain>
    </source>
</reference>
<name>A0A437R2I1_9GAMM</name>
<dbReference type="PIRSF" id="PIRSF006324">
    <property type="entry name" value="LeuE"/>
    <property type="match status" value="1"/>
</dbReference>
<sequence>MFGTQDLWLFVVSGLLLNIAPGPDSLLIMARSASQGFKAGAAAVFGICTGTCVHILAAAIGLSAVLATSAEAFLLIKLLGAGYLLYIGIQMLRARSASDNSVGSKVPVTESVGKIFRQGLLTNVLNPKVALFFLAFLPQFVAPDAPSKAEAFLFLGAIFNFNGMLWCLFLAWSSAVASQKVQASARVKLWLNRLIGGLFITLGFKLALSRAEI</sequence>
<dbReference type="Pfam" id="PF01810">
    <property type="entry name" value="LysE"/>
    <property type="match status" value="1"/>
</dbReference>
<organism evidence="7 8">
    <name type="scientific">Rheinheimera riviphila</name>
    <dbReference type="NCBI Taxonomy" id="1834037"/>
    <lineage>
        <taxon>Bacteria</taxon>
        <taxon>Pseudomonadati</taxon>
        <taxon>Pseudomonadota</taxon>
        <taxon>Gammaproteobacteria</taxon>
        <taxon>Chromatiales</taxon>
        <taxon>Chromatiaceae</taxon>
        <taxon>Rheinheimera</taxon>
    </lineage>
</organism>
<evidence type="ECO:0000256" key="6">
    <source>
        <dbReference type="SAM" id="Phobius"/>
    </source>
</evidence>
<dbReference type="Proteomes" id="UP000283077">
    <property type="component" value="Unassembled WGS sequence"/>
</dbReference>
<evidence type="ECO:0000313" key="7">
    <source>
        <dbReference type="EMBL" id="RVU40922.1"/>
    </source>
</evidence>
<keyword evidence="4 6" id="KW-1133">Transmembrane helix</keyword>
<keyword evidence="2" id="KW-1003">Cell membrane</keyword>
<dbReference type="OrthoDB" id="9804822at2"/>
<dbReference type="EMBL" id="SACS01000003">
    <property type="protein sequence ID" value="RVU40922.1"/>
    <property type="molecule type" value="Genomic_DNA"/>
</dbReference>
<evidence type="ECO:0000313" key="8">
    <source>
        <dbReference type="Proteomes" id="UP000283077"/>
    </source>
</evidence>
<comment type="caution">
    <text evidence="7">The sequence shown here is derived from an EMBL/GenBank/DDBJ whole genome shotgun (WGS) entry which is preliminary data.</text>
</comment>
<evidence type="ECO:0000256" key="5">
    <source>
        <dbReference type="ARBA" id="ARBA00023136"/>
    </source>
</evidence>
<dbReference type="PANTHER" id="PTHR30086">
    <property type="entry name" value="ARGININE EXPORTER PROTEIN ARGO"/>
    <property type="match status" value="1"/>
</dbReference>
<dbReference type="PANTHER" id="PTHR30086:SF20">
    <property type="entry name" value="ARGININE EXPORTER PROTEIN ARGO-RELATED"/>
    <property type="match status" value="1"/>
</dbReference>
<keyword evidence="8" id="KW-1185">Reference proteome</keyword>
<feature type="transmembrane region" description="Helical" evidence="6">
    <location>
        <begin position="6"/>
        <end position="30"/>
    </location>
</feature>
<feature type="transmembrane region" description="Helical" evidence="6">
    <location>
        <begin position="42"/>
        <end position="66"/>
    </location>
</feature>
<protein>
    <submittedName>
        <fullName evidence="7">LysE family translocator</fullName>
    </submittedName>
</protein>
<feature type="transmembrane region" description="Helical" evidence="6">
    <location>
        <begin position="189"/>
        <end position="208"/>
    </location>
</feature>
<accession>A0A437R2I1</accession>
<proteinExistence type="predicted"/>
<gene>
    <name evidence="7" type="ORF">EOE67_04945</name>
</gene>
<feature type="transmembrane region" description="Helical" evidence="6">
    <location>
        <begin position="72"/>
        <end position="89"/>
    </location>
</feature>